<protein>
    <submittedName>
        <fullName evidence="1">Uncharacterized protein</fullName>
    </submittedName>
</protein>
<organism evidence="1 2">
    <name type="scientific">Hypsizygus marmoreus</name>
    <name type="common">White beech mushroom</name>
    <name type="synonym">Agaricus marmoreus</name>
    <dbReference type="NCBI Taxonomy" id="39966"/>
    <lineage>
        <taxon>Eukaryota</taxon>
        <taxon>Fungi</taxon>
        <taxon>Dikarya</taxon>
        <taxon>Basidiomycota</taxon>
        <taxon>Agaricomycotina</taxon>
        <taxon>Agaricomycetes</taxon>
        <taxon>Agaricomycetidae</taxon>
        <taxon>Agaricales</taxon>
        <taxon>Tricholomatineae</taxon>
        <taxon>Lyophyllaceae</taxon>
        <taxon>Hypsizygus</taxon>
    </lineage>
</organism>
<proteinExistence type="predicted"/>
<accession>A0A369J8H3</accession>
<evidence type="ECO:0000313" key="2">
    <source>
        <dbReference type="Proteomes" id="UP000076154"/>
    </source>
</evidence>
<dbReference type="AlphaFoldDB" id="A0A369J8H3"/>
<reference evidence="1" key="1">
    <citation type="submission" date="2018-04" db="EMBL/GenBank/DDBJ databases">
        <title>Whole genome sequencing of Hypsizygus marmoreus.</title>
        <authorList>
            <person name="Choi I.-G."/>
            <person name="Min B."/>
            <person name="Kim J.-G."/>
            <person name="Kim S."/>
            <person name="Oh Y.-L."/>
            <person name="Kong W.-S."/>
            <person name="Park H."/>
            <person name="Jeong J."/>
            <person name="Song E.-S."/>
        </authorList>
    </citation>
    <scope>NUCLEOTIDE SEQUENCE [LARGE SCALE GENOMIC DNA]</scope>
    <source>
        <strain evidence="1">51987-8</strain>
    </source>
</reference>
<evidence type="ECO:0000313" key="1">
    <source>
        <dbReference type="EMBL" id="RDB17480.1"/>
    </source>
</evidence>
<gene>
    <name evidence="1" type="ORF">Hypma_001584</name>
</gene>
<comment type="caution">
    <text evidence="1">The sequence shown here is derived from an EMBL/GenBank/DDBJ whole genome shotgun (WGS) entry which is preliminary data.</text>
</comment>
<dbReference type="Proteomes" id="UP000076154">
    <property type="component" value="Unassembled WGS sequence"/>
</dbReference>
<name>A0A369J8H3_HYPMA</name>
<keyword evidence="2" id="KW-1185">Reference proteome</keyword>
<dbReference type="EMBL" id="LUEZ02000112">
    <property type="protein sequence ID" value="RDB17480.1"/>
    <property type="molecule type" value="Genomic_DNA"/>
</dbReference>
<sequence>MYDTHISTRYLLTTTSTTRTVHVHHDDGPQLLLTERRRRKEEFSKIKVYWLTRDMTVGYRAVKSTSGMVRHARAHRGSRVRYPWKYITKVHAIMVLRIAPCNGHRLYYDGVLREFRSINESGMGNRNLYLGSVHNPSRAIKR</sequence>
<dbReference type="InParanoid" id="A0A369J8H3"/>